<evidence type="ECO:0000313" key="3">
    <source>
        <dbReference type="Proteomes" id="UP000283509"/>
    </source>
</evidence>
<reference evidence="2 3" key="2">
    <citation type="submission" date="2019-01" db="EMBL/GenBank/DDBJ databases">
        <title>The decoding of complex shrimp genome reveals the adaptation for benthos swimmer, frequently molting mechanism and breeding impact on genome.</title>
        <authorList>
            <person name="Sun Y."/>
            <person name="Gao Y."/>
            <person name="Yu Y."/>
        </authorList>
    </citation>
    <scope>NUCLEOTIDE SEQUENCE [LARGE SCALE GENOMIC DNA]</scope>
    <source>
        <tissue evidence="2">Muscle</tissue>
    </source>
</reference>
<sequence>MWDQLFVLCSVWGRFHLLYCCHLPSPTATCCHLLPLVTCFHLPLAVTYHHLLPLAVTVLSPAGCHLPSPRHVLTSAVTYFPCQPNRHAVTFLTSVTSVTRPAHRRHLPLPCHLLVTCCHTTFPACPVTVTVSCHLCHFPCTTVTSCHVAVTYITSLLSPHRHLCHLAVSYIPLLSPNRHLPSPPVTPWSPTFPPAVDLTLSPSRSCHCCHYLTSRHLSPPVTCYFFPAVTYRHLPLAVTYFPLSPPVTYRCCTPTCHPVTSCHLLSTYRLTYRHLVPSPPVSLHCHLLSPAVTYLPSPTVTSCHLLSPTFPLCHLPSPPVTSCHLLSLAVTYFPLPPTVTCLHLVTTFPAVTYRHLPSPPVTCLSLAVTYFPTLSPNRHLLPLAVTYFPLLSPTVTCHLLPPSPALRFPPNLLAMITA</sequence>
<proteinExistence type="predicted"/>
<dbReference type="AlphaFoldDB" id="A0A3R7PFW2"/>
<dbReference type="Proteomes" id="UP000283509">
    <property type="component" value="Unassembled WGS sequence"/>
</dbReference>
<evidence type="ECO:0000313" key="2">
    <source>
        <dbReference type="EMBL" id="ROT65202.1"/>
    </source>
</evidence>
<organism evidence="2 3">
    <name type="scientific">Penaeus vannamei</name>
    <name type="common">Whiteleg shrimp</name>
    <name type="synonym">Litopenaeus vannamei</name>
    <dbReference type="NCBI Taxonomy" id="6689"/>
    <lineage>
        <taxon>Eukaryota</taxon>
        <taxon>Metazoa</taxon>
        <taxon>Ecdysozoa</taxon>
        <taxon>Arthropoda</taxon>
        <taxon>Crustacea</taxon>
        <taxon>Multicrustacea</taxon>
        <taxon>Malacostraca</taxon>
        <taxon>Eumalacostraca</taxon>
        <taxon>Eucarida</taxon>
        <taxon>Decapoda</taxon>
        <taxon>Dendrobranchiata</taxon>
        <taxon>Penaeoidea</taxon>
        <taxon>Penaeidae</taxon>
        <taxon>Penaeus</taxon>
    </lineage>
</organism>
<name>A0A3R7PFW2_PENVA</name>
<dbReference type="EMBL" id="QCYY01003121">
    <property type="protein sequence ID" value="ROT65202.1"/>
    <property type="molecule type" value="Genomic_DNA"/>
</dbReference>
<comment type="caution">
    <text evidence="2">The sequence shown here is derived from an EMBL/GenBank/DDBJ whole genome shotgun (WGS) entry which is preliminary data.</text>
</comment>
<accession>A0A3R7PFW2</accession>
<evidence type="ECO:0000256" key="1">
    <source>
        <dbReference type="SAM" id="SignalP"/>
    </source>
</evidence>
<feature type="chain" id="PRO_5018536880" evidence="1">
    <location>
        <begin position="21"/>
        <end position="418"/>
    </location>
</feature>
<protein>
    <submittedName>
        <fullName evidence="2">Uncharacterized protein</fullName>
    </submittedName>
</protein>
<keyword evidence="1" id="KW-0732">Signal</keyword>
<keyword evidence="3" id="KW-1185">Reference proteome</keyword>
<gene>
    <name evidence="2" type="ORF">C7M84_016845</name>
</gene>
<reference evidence="2 3" key="1">
    <citation type="submission" date="2018-04" db="EMBL/GenBank/DDBJ databases">
        <authorList>
            <person name="Zhang X."/>
            <person name="Yuan J."/>
            <person name="Li F."/>
            <person name="Xiang J."/>
        </authorList>
    </citation>
    <scope>NUCLEOTIDE SEQUENCE [LARGE SCALE GENOMIC DNA]</scope>
    <source>
        <tissue evidence="2">Muscle</tissue>
    </source>
</reference>
<feature type="signal peptide" evidence="1">
    <location>
        <begin position="1"/>
        <end position="20"/>
    </location>
</feature>